<dbReference type="InterPro" id="IPR040256">
    <property type="entry name" value="At4g02000-like"/>
</dbReference>
<reference evidence="3" key="2">
    <citation type="submission" date="2022-01" db="EMBL/GenBank/DDBJ databases">
        <authorList>
            <person name="Yamashiro T."/>
            <person name="Shiraishi A."/>
            <person name="Satake H."/>
            <person name="Nakayama K."/>
        </authorList>
    </citation>
    <scope>NUCLEOTIDE SEQUENCE</scope>
</reference>
<gene>
    <name evidence="3" type="ORF">Tco_1070095</name>
</gene>
<dbReference type="Pfam" id="PF14111">
    <property type="entry name" value="DUF4283"/>
    <property type="match status" value="1"/>
</dbReference>
<evidence type="ECO:0000259" key="2">
    <source>
        <dbReference type="Pfam" id="PF14111"/>
    </source>
</evidence>
<dbReference type="EMBL" id="BQNB010019725">
    <property type="protein sequence ID" value="GJT88378.1"/>
    <property type="molecule type" value="Genomic_DNA"/>
</dbReference>
<keyword evidence="4" id="KW-1185">Reference proteome</keyword>
<name>A0ABQ5HKF4_9ASTR</name>
<dbReference type="Proteomes" id="UP001151760">
    <property type="component" value="Unassembled WGS sequence"/>
</dbReference>
<feature type="region of interest" description="Disordered" evidence="1">
    <location>
        <begin position="25"/>
        <end position="53"/>
    </location>
</feature>
<evidence type="ECO:0000256" key="1">
    <source>
        <dbReference type="SAM" id="MobiDB-lite"/>
    </source>
</evidence>
<accession>A0ABQ5HKF4</accession>
<feature type="compositionally biased region" description="Basic residues" evidence="1">
    <location>
        <begin position="43"/>
        <end position="53"/>
    </location>
</feature>
<sequence length="528" mass="58018">MPVDSNKPPNPILEEFCTLTGISSSNISHKPFVPNSDDGQPKARGRPKGVKNHIKSVKIKVQSSGSASAGAGAILKRLRNSKTVGKGRSRSESSLLDESNGKRSNSCNNPVDEVLSKVLDRISYDKSINSQMVFKEGPNNGVKVVSRDPPLVSNDINKPTMADVEHDRVESIKKANEDGMEVVNDGSDFVFGDVQRNKGILNRHVIGLTKVQFGPSLFYKANSVWSSSKSEVNALSVNGSISIESFAENMKKGIEDRVYGIADITKTSEGLFYFKFKNKEGMKAVLESGPWMINNVPLVLNVWEPGIWLEKVEPSIIPIWVCVYGIPLELCNGNGIGKIMSGIGKPMLMDKLTKERCLKKSGKLDFARVLVEVSADEELPQFLEIKYPVIGDRPARIGKLVVKYQWKPPQCLHCKTFGHSTVACKIRPRTEEEIAAKVLKEALKVNKYVGEMDGGVKAGDNDFTTVGKKNKPVVMQSNDKLNGQHNRSFNSSFQSRGFQGNFRANGNNGRSNYGGRGPNSQDQGCNNR</sequence>
<dbReference type="PANTHER" id="PTHR31286:SF99">
    <property type="entry name" value="DUF4283 DOMAIN-CONTAINING PROTEIN"/>
    <property type="match status" value="1"/>
</dbReference>
<comment type="caution">
    <text evidence="3">The sequence shown here is derived from an EMBL/GenBank/DDBJ whole genome shotgun (WGS) entry which is preliminary data.</text>
</comment>
<feature type="compositionally biased region" description="Polar residues" evidence="1">
    <location>
        <begin position="476"/>
        <end position="504"/>
    </location>
</feature>
<organism evidence="3 4">
    <name type="scientific">Tanacetum coccineum</name>
    <dbReference type="NCBI Taxonomy" id="301880"/>
    <lineage>
        <taxon>Eukaryota</taxon>
        <taxon>Viridiplantae</taxon>
        <taxon>Streptophyta</taxon>
        <taxon>Embryophyta</taxon>
        <taxon>Tracheophyta</taxon>
        <taxon>Spermatophyta</taxon>
        <taxon>Magnoliopsida</taxon>
        <taxon>eudicotyledons</taxon>
        <taxon>Gunneridae</taxon>
        <taxon>Pentapetalae</taxon>
        <taxon>asterids</taxon>
        <taxon>campanulids</taxon>
        <taxon>Asterales</taxon>
        <taxon>Asteraceae</taxon>
        <taxon>Asteroideae</taxon>
        <taxon>Anthemideae</taxon>
        <taxon>Anthemidinae</taxon>
        <taxon>Tanacetum</taxon>
    </lineage>
</organism>
<protein>
    <recommendedName>
        <fullName evidence="2">DUF4283 domain-containing protein</fullName>
    </recommendedName>
</protein>
<feature type="region of interest" description="Disordered" evidence="1">
    <location>
        <begin position="80"/>
        <end position="110"/>
    </location>
</feature>
<feature type="domain" description="DUF4283" evidence="2">
    <location>
        <begin position="264"/>
        <end position="307"/>
    </location>
</feature>
<dbReference type="InterPro" id="IPR025558">
    <property type="entry name" value="DUF4283"/>
</dbReference>
<dbReference type="PANTHER" id="PTHR31286">
    <property type="entry name" value="GLYCINE-RICH CELL WALL STRUCTURAL PROTEIN 1.8-LIKE"/>
    <property type="match status" value="1"/>
</dbReference>
<feature type="region of interest" description="Disordered" evidence="1">
    <location>
        <begin position="476"/>
        <end position="528"/>
    </location>
</feature>
<evidence type="ECO:0000313" key="4">
    <source>
        <dbReference type="Proteomes" id="UP001151760"/>
    </source>
</evidence>
<proteinExistence type="predicted"/>
<evidence type="ECO:0000313" key="3">
    <source>
        <dbReference type="EMBL" id="GJT88378.1"/>
    </source>
</evidence>
<reference evidence="3" key="1">
    <citation type="journal article" date="2022" name="Int. J. Mol. Sci.">
        <title>Draft Genome of Tanacetum Coccineum: Genomic Comparison of Closely Related Tanacetum-Family Plants.</title>
        <authorList>
            <person name="Yamashiro T."/>
            <person name="Shiraishi A."/>
            <person name="Nakayama K."/>
            <person name="Satake H."/>
        </authorList>
    </citation>
    <scope>NUCLEOTIDE SEQUENCE</scope>
</reference>